<protein>
    <submittedName>
        <fullName evidence="3">BTB domain-containing protein</fullName>
    </submittedName>
</protein>
<dbReference type="InterPro" id="IPR044714">
    <property type="entry name" value="AtSIBP1-like"/>
</dbReference>
<keyword evidence="2" id="KW-1185">Reference proteome</keyword>
<dbReference type="Proteomes" id="UP000887578">
    <property type="component" value="Unplaced"/>
</dbReference>
<dbReference type="Gene3D" id="3.30.710.10">
    <property type="entry name" value="Potassium Channel Kv1.1, Chain A"/>
    <property type="match status" value="1"/>
</dbReference>
<dbReference type="InterPro" id="IPR011333">
    <property type="entry name" value="SKP1/BTB/POZ_sf"/>
</dbReference>
<dbReference type="AlphaFoldDB" id="A0A914QQ84"/>
<sequence length="262" mass="31005">MGNCLGDEENLVLDEIDLFQWSYAKWIKPGNSYIVDDKLTIIFEGYIIIEKAFWSKLDCYYPYKFSWSEINALEKDIAARNFTIVAEGQVLKVHKEILQRNSRVFARMFELNWKETAENRIEIPDISFKLLQIAINLLYKKSYEDSLKKDEYIELYFFADKYDFEDTRMAVKRCMLLTPFSVVEYANLAVKYSFDLLKEECQKYLIECLKCSYPIKDIKLLNDEIKNIVFYEIFTTSKIALPLQCSKVCYNNEGADEINMEM</sequence>
<reference evidence="3" key="1">
    <citation type="submission" date="2022-11" db="UniProtKB">
        <authorList>
            <consortium name="WormBaseParasite"/>
        </authorList>
    </citation>
    <scope>IDENTIFICATION</scope>
</reference>
<dbReference type="CDD" id="cd18186">
    <property type="entry name" value="BTB_POZ_ZBTB_KLHL-like"/>
    <property type="match status" value="1"/>
</dbReference>
<feature type="domain" description="BTB" evidence="1">
    <location>
        <begin position="80"/>
        <end position="139"/>
    </location>
</feature>
<organism evidence="2 3">
    <name type="scientific">Panagrolaimus davidi</name>
    <dbReference type="NCBI Taxonomy" id="227884"/>
    <lineage>
        <taxon>Eukaryota</taxon>
        <taxon>Metazoa</taxon>
        <taxon>Ecdysozoa</taxon>
        <taxon>Nematoda</taxon>
        <taxon>Chromadorea</taxon>
        <taxon>Rhabditida</taxon>
        <taxon>Tylenchina</taxon>
        <taxon>Panagrolaimomorpha</taxon>
        <taxon>Panagrolaimoidea</taxon>
        <taxon>Panagrolaimidae</taxon>
        <taxon>Panagrolaimus</taxon>
    </lineage>
</organism>
<evidence type="ECO:0000313" key="2">
    <source>
        <dbReference type="Proteomes" id="UP000887578"/>
    </source>
</evidence>
<dbReference type="PANTHER" id="PTHR46672">
    <property type="entry name" value="OS08G0495500 PROTEIN-RELATED"/>
    <property type="match status" value="1"/>
</dbReference>
<name>A0A914QQ84_9BILA</name>
<dbReference type="Pfam" id="PF00651">
    <property type="entry name" value="BTB"/>
    <property type="match status" value="1"/>
</dbReference>
<dbReference type="SMART" id="SM00225">
    <property type="entry name" value="BTB"/>
    <property type="match status" value="1"/>
</dbReference>
<dbReference type="InterPro" id="IPR000210">
    <property type="entry name" value="BTB/POZ_dom"/>
</dbReference>
<accession>A0A914QQ84</accession>
<proteinExistence type="predicted"/>
<dbReference type="SUPFAM" id="SSF54695">
    <property type="entry name" value="POZ domain"/>
    <property type="match status" value="1"/>
</dbReference>
<evidence type="ECO:0000313" key="3">
    <source>
        <dbReference type="WBParaSite" id="PDA_v2.g603.t1"/>
    </source>
</evidence>
<dbReference type="PANTHER" id="PTHR46672:SF1">
    <property type="entry name" value="OS08G0103600 PROTEIN"/>
    <property type="match status" value="1"/>
</dbReference>
<evidence type="ECO:0000259" key="1">
    <source>
        <dbReference type="PROSITE" id="PS50097"/>
    </source>
</evidence>
<dbReference type="WBParaSite" id="PDA_v2.g603.t1">
    <property type="protein sequence ID" value="PDA_v2.g603.t1"/>
    <property type="gene ID" value="PDA_v2.g603"/>
</dbReference>
<dbReference type="PROSITE" id="PS50097">
    <property type="entry name" value="BTB"/>
    <property type="match status" value="1"/>
</dbReference>